<evidence type="ECO:0000256" key="3">
    <source>
        <dbReference type="ARBA" id="ARBA00022691"/>
    </source>
</evidence>
<dbReference type="eggNOG" id="COG2890">
    <property type="taxonomic scope" value="Bacteria"/>
</dbReference>
<feature type="domain" description="DUF7782" evidence="6">
    <location>
        <begin position="403"/>
        <end position="511"/>
    </location>
</feature>
<feature type="domain" description="DUF7059" evidence="5">
    <location>
        <begin position="25"/>
        <end position="104"/>
    </location>
</feature>
<evidence type="ECO:0000259" key="5">
    <source>
        <dbReference type="Pfam" id="PF23186"/>
    </source>
</evidence>
<evidence type="ECO:0000259" key="4">
    <source>
        <dbReference type="Pfam" id="PF05175"/>
    </source>
</evidence>
<evidence type="ECO:0000313" key="7">
    <source>
        <dbReference type="EMBL" id="BAK37982.1"/>
    </source>
</evidence>
<evidence type="ECO:0000259" key="6">
    <source>
        <dbReference type="Pfam" id="PF25004"/>
    </source>
</evidence>
<keyword evidence="2" id="KW-0808">Transferase</keyword>
<proteinExistence type="predicted"/>
<dbReference type="AlphaFoldDB" id="F5XG48"/>
<accession>F5XG48</accession>
<dbReference type="CDD" id="cd02440">
    <property type="entry name" value="AdoMet_MTases"/>
    <property type="match status" value="1"/>
</dbReference>
<dbReference type="InterPro" id="IPR055487">
    <property type="entry name" value="DUF7059"/>
</dbReference>
<protein>
    <submittedName>
        <fullName evidence="7">Uncharacterized protein</fullName>
    </submittedName>
</protein>
<dbReference type="Pfam" id="PF05175">
    <property type="entry name" value="MTS"/>
    <property type="match status" value="1"/>
</dbReference>
<dbReference type="InterPro" id="IPR056684">
    <property type="entry name" value="DUF7782"/>
</dbReference>
<dbReference type="SUPFAM" id="SSF53335">
    <property type="entry name" value="S-adenosyl-L-methionine-dependent methyltransferases"/>
    <property type="match status" value="1"/>
</dbReference>
<keyword evidence="1" id="KW-0489">Methyltransferase</keyword>
<feature type="domain" description="Methyltransferase small" evidence="4">
    <location>
        <begin position="167"/>
        <end position="296"/>
    </location>
</feature>
<dbReference type="EMBL" id="AP012204">
    <property type="protein sequence ID" value="BAK37982.1"/>
    <property type="molecule type" value="Genomic_DNA"/>
</dbReference>
<dbReference type="Pfam" id="PF25004">
    <property type="entry name" value="DUF7782"/>
    <property type="match status" value="1"/>
</dbReference>
<dbReference type="GO" id="GO:0008276">
    <property type="term" value="F:protein methyltransferase activity"/>
    <property type="evidence" value="ECO:0007669"/>
    <property type="project" value="TreeGrafter"/>
</dbReference>
<dbReference type="InterPro" id="IPR007848">
    <property type="entry name" value="Small_mtfrase_dom"/>
</dbReference>
<dbReference type="Pfam" id="PF23186">
    <property type="entry name" value="DUF7059"/>
    <property type="match status" value="1"/>
</dbReference>
<dbReference type="InterPro" id="IPR029063">
    <property type="entry name" value="SAM-dependent_MTases_sf"/>
</dbReference>
<name>F5XG48_MICPN</name>
<dbReference type="GO" id="GO:0035657">
    <property type="term" value="C:eRF1 methyltransferase complex"/>
    <property type="evidence" value="ECO:0007669"/>
    <property type="project" value="TreeGrafter"/>
</dbReference>
<evidence type="ECO:0000313" key="8">
    <source>
        <dbReference type="Proteomes" id="UP000007947"/>
    </source>
</evidence>
<keyword evidence="8" id="KW-1185">Reference proteome</keyword>
<dbReference type="Gene3D" id="3.40.50.150">
    <property type="entry name" value="Vaccinia Virus protein VP39"/>
    <property type="match status" value="1"/>
</dbReference>
<gene>
    <name evidence="7" type="ordered locus">MLP_49680</name>
</gene>
<evidence type="ECO:0000256" key="2">
    <source>
        <dbReference type="ARBA" id="ARBA00022679"/>
    </source>
</evidence>
<dbReference type="GO" id="GO:0008757">
    <property type="term" value="F:S-adenosylmethionine-dependent methyltransferase activity"/>
    <property type="evidence" value="ECO:0007669"/>
    <property type="project" value="TreeGrafter"/>
</dbReference>
<evidence type="ECO:0000256" key="1">
    <source>
        <dbReference type="ARBA" id="ARBA00022603"/>
    </source>
</evidence>
<reference evidence="7 8" key="1">
    <citation type="submission" date="2011-05" db="EMBL/GenBank/DDBJ databases">
        <title>Whole genome sequence of Microlunatus phosphovorus NM-1.</title>
        <authorList>
            <person name="Hosoyama A."/>
            <person name="Sasaki K."/>
            <person name="Harada T."/>
            <person name="Igarashi R."/>
            <person name="Kawakoshi A."/>
            <person name="Sasagawa M."/>
            <person name="Fukada J."/>
            <person name="Nakamura S."/>
            <person name="Katano Y."/>
            <person name="Hanada S."/>
            <person name="Kamagata Y."/>
            <person name="Nakamura N."/>
            <person name="Yamazaki S."/>
            <person name="Fujita N."/>
        </authorList>
    </citation>
    <scope>NUCLEOTIDE SEQUENCE [LARGE SCALE GENOMIC DNA]</scope>
    <source>
        <strain evidence="8">ATCC 700054 / DSM 10555 / JCM 9379 / NBRC 101784 / NCIMB 13414 / VKM Ac-1990 / NM-1</strain>
    </source>
</reference>
<dbReference type="Proteomes" id="UP000007947">
    <property type="component" value="Chromosome"/>
</dbReference>
<dbReference type="InterPro" id="IPR052190">
    <property type="entry name" value="Euk-Arch_PrmC-MTase"/>
</dbReference>
<dbReference type="GO" id="GO:0032259">
    <property type="term" value="P:methylation"/>
    <property type="evidence" value="ECO:0007669"/>
    <property type="project" value="UniProtKB-KW"/>
</dbReference>
<dbReference type="PANTHER" id="PTHR45875">
    <property type="entry name" value="METHYLTRANSFERASE N6AMT1"/>
    <property type="match status" value="1"/>
</dbReference>
<dbReference type="PANTHER" id="PTHR45875:SF1">
    <property type="entry name" value="METHYLTRANSFERASE N6AMT1"/>
    <property type="match status" value="1"/>
</dbReference>
<dbReference type="STRING" id="1032480.MLP_49680"/>
<organism evidence="7 8">
    <name type="scientific">Microlunatus phosphovorus (strain ATCC 700054 / DSM 10555 / JCM 9379 / NBRC 101784 / NCIMB 13414 / VKM Ac-1990 / NM-1)</name>
    <dbReference type="NCBI Taxonomy" id="1032480"/>
    <lineage>
        <taxon>Bacteria</taxon>
        <taxon>Bacillati</taxon>
        <taxon>Actinomycetota</taxon>
        <taxon>Actinomycetes</taxon>
        <taxon>Propionibacteriales</taxon>
        <taxon>Propionibacteriaceae</taxon>
        <taxon>Microlunatus</taxon>
    </lineage>
</organism>
<keyword evidence="3" id="KW-0949">S-adenosyl-L-methionine</keyword>
<dbReference type="KEGG" id="mph:MLP_49680"/>
<sequence>MQQPSSYQLAPAMLVDLRDTLAGHAYTVDAVLAAIGSTAHAALGRNSTVPAVEALAGRDDPLATLIRLWPLQRAVDRSAVERALPGLVEPLVDTGVLVVESGGVDSPGPPGADSRAGEMVRAEVDLRPYAADDRDLLVFSDLTPGLDTQVAPMRPDFVLGVSSASSTLAQLTIRRPVSAALDLGTGCGVQTLHLAGHAAAVTATDVNPRTLELAALTLALNGVSAELLDGSLYEPVAGRRFDLITSNPPYVMSPPRAGEERLAYRETGYRGDAMMEHLVRRAVDHLNPHGTCQILGNWAHVGGQPWQERLGGWVAGTGLDAHIVQREVLDVPAYVELWLADAGLAGSADYRQRYAEWLDYFAGLGIEAVGMGWLLLTRAGREDPWLRIEDWPYAVEQPIAPAFAAESDWITASRRSDDELLAQAWSLTDDVIEETTGQPGAADPQHIVLRQQRGFRRAIDADTALAAVLGACDGDLPLGVVIDAVAGLLEVDLRQLRADLLPRFRILIADGWFA</sequence>
<dbReference type="HOGENOM" id="CLU_022532_0_0_11"/>